<evidence type="ECO:0000313" key="1">
    <source>
        <dbReference type="EMBL" id="MCK0198989.1"/>
    </source>
</evidence>
<gene>
    <name evidence="1" type="ORF">MWN34_18990</name>
</gene>
<sequence length="204" mass="20459">MATVSGLFDTYDDAQSAVNKLQALGIDRADISLVANNTDDWYGRRVEADARESEAGEGAAAGAGVGAAIGGAGGLLTGLGLLAIPGVGPVVAAGWLAATGVGVLAGAAAGGAVGGIVGGLTAEGVSEDRANVYAEGVRRGGTVVSARVPDGLAAEAQAILDDETGVDITAREQVYRGEGWSRFDPDAPAFTSEQVERERARYRV</sequence>
<evidence type="ECO:0008006" key="3">
    <source>
        <dbReference type="Google" id="ProtNLM"/>
    </source>
</evidence>
<proteinExistence type="predicted"/>
<name>A0ABT0DGA4_9HYPH</name>
<dbReference type="InterPro" id="IPR052948">
    <property type="entry name" value="Low_temp-induced_all0457"/>
</dbReference>
<dbReference type="Proteomes" id="UP001203284">
    <property type="component" value="Unassembled WGS sequence"/>
</dbReference>
<keyword evidence="2" id="KW-1185">Reference proteome</keyword>
<dbReference type="EMBL" id="JALKCH010000017">
    <property type="protein sequence ID" value="MCK0198989.1"/>
    <property type="molecule type" value="Genomic_DNA"/>
</dbReference>
<dbReference type="PANTHER" id="PTHR36109:SF2">
    <property type="entry name" value="MEMBRANE PROTEIN"/>
    <property type="match status" value="1"/>
</dbReference>
<evidence type="ECO:0000313" key="2">
    <source>
        <dbReference type="Proteomes" id="UP001203284"/>
    </source>
</evidence>
<organism evidence="1 2">
    <name type="scientific">Ancylobacter crimeensis</name>
    <dbReference type="NCBI Taxonomy" id="2579147"/>
    <lineage>
        <taxon>Bacteria</taxon>
        <taxon>Pseudomonadati</taxon>
        <taxon>Pseudomonadota</taxon>
        <taxon>Alphaproteobacteria</taxon>
        <taxon>Hyphomicrobiales</taxon>
        <taxon>Xanthobacteraceae</taxon>
        <taxon>Ancylobacter</taxon>
    </lineage>
</organism>
<accession>A0ABT0DGA4</accession>
<reference evidence="1 2" key="1">
    <citation type="submission" date="2022-04" db="EMBL/GenBank/DDBJ databases">
        <authorList>
            <person name="Grouzdev D.S."/>
            <person name="Pantiukh K.S."/>
            <person name="Krutkina M.S."/>
        </authorList>
    </citation>
    <scope>NUCLEOTIDE SEQUENCE [LARGE SCALE GENOMIC DNA]</scope>
    <source>
        <strain evidence="1 2">6x-1</strain>
    </source>
</reference>
<dbReference type="PANTHER" id="PTHR36109">
    <property type="entry name" value="MEMBRANE PROTEIN-RELATED"/>
    <property type="match status" value="1"/>
</dbReference>
<dbReference type="RefSeq" id="WP_247030892.1">
    <property type="nucleotide sequence ID" value="NZ_JALKCH010000017.1"/>
</dbReference>
<comment type="caution">
    <text evidence="1">The sequence shown here is derived from an EMBL/GenBank/DDBJ whole genome shotgun (WGS) entry which is preliminary data.</text>
</comment>
<protein>
    <recommendedName>
        <fullName evidence="3">General stress protein 17M-like domain-containing protein</fullName>
    </recommendedName>
</protein>